<name>A0A158F203_9BURK</name>
<reference evidence="2" key="1">
    <citation type="submission" date="2016-01" db="EMBL/GenBank/DDBJ databases">
        <authorList>
            <person name="Peeters C."/>
        </authorList>
    </citation>
    <scope>NUCLEOTIDE SEQUENCE [LARGE SCALE GENOMIC DNA]</scope>
    <source>
        <strain evidence="2">LMG 29317</strain>
    </source>
</reference>
<evidence type="ECO:0000259" key="1">
    <source>
        <dbReference type="Pfam" id="PF21926"/>
    </source>
</evidence>
<proteinExistence type="predicted"/>
<feature type="domain" description="N-acyl amino acid synthase FeeM catalytic core" evidence="1">
    <location>
        <begin position="67"/>
        <end position="198"/>
    </location>
</feature>
<dbReference type="Pfam" id="PF21926">
    <property type="entry name" value="FeeM"/>
    <property type="match status" value="1"/>
</dbReference>
<protein>
    <recommendedName>
        <fullName evidence="1">N-acyl amino acid synthase FeeM catalytic core domain-containing protein</fullName>
    </recommendedName>
</protein>
<dbReference type="SUPFAM" id="SSF55729">
    <property type="entry name" value="Acyl-CoA N-acyltransferases (Nat)"/>
    <property type="match status" value="1"/>
</dbReference>
<comment type="caution">
    <text evidence="2">The sequence shown here is derived from an EMBL/GenBank/DDBJ whole genome shotgun (WGS) entry which is preliminary data.</text>
</comment>
<dbReference type="Gene3D" id="3.40.630.30">
    <property type="match status" value="1"/>
</dbReference>
<accession>A0A158F203</accession>
<gene>
    <name evidence="2" type="ORF">AWB74_00331</name>
</gene>
<dbReference type="InterPro" id="IPR016181">
    <property type="entry name" value="Acyl_CoA_acyltransferase"/>
</dbReference>
<dbReference type="Proteomes" id="UP000055019">
    <property type="component" value="Unassembled WGS sequence"/>
</dbReference>
<organism evidence="2 3">
    <name type="scientific">Caballeronia arvi</name>
    <dbReference type="NCBI Taxonomy" id="1777135"/>
    <lineage>
        <taxon>Bacteria</taxon>
        <taxon>Pseudomonadati</taxon>
        <taxon>Pseudomonadota</taxon>
        <taxon>Betaproteobacteria</taxon>
        <taxon>Burkholderiales</taxon>
        <taxon>Burkholderiaceae</taxon>
        <taxon>Caballeronia</taxon>
    </lineage>
</organism>
<dbReference type="AlphaFoldDB" id="A0A158F203"/>
<sequence>MRHFPIAKKKWGLQMERLNLANSTAANQTEPAVRPTLTIVPALQKSERMPFTIRIVRDDAGLQKAVSIRRSAYGRHLPEFAESMTIEPSDRDRGTAVLLAESKLDGAPLGTMRIQTNAYGPLAVEQSVRLPDHLATGRLAEATRLGVAGGMVGRVVKVALCKALWMFCEMHGIDYMVITARTPLDREYEAMLFKDVFGVNEFLPMTHVGGLPHRVLAKDVAAARQRWEEARHPLFNYMVHTHHPDIDLHSVDLSFDWEPVRCPEAPLMAYGR</sequence>
<evidence type="ECO:0000313" key="3">
    <source>
        <dbReference type="Proteomes" id="UP000055019"/>
    </source>
</evidence>
<evidence type="ECO:0000313" key="2">
    <source>
        <dbReference type="EMBL" id="SAL13867.1"/>
    </source>
</evidence>
<dbReference type="EMBL" id="FCOM02000001">
    <property type="protein sequence ID" value="SAL13867.1"/>
    <property type="molecule type" value="Genomic_DNA"/>
</dbReference>
<dbReference type="InterPro" id="IPR054597">
    <property type="entry name" value="FeeM_cat"/>
</dbReference>
<keyword evidence="3" id="KW-1185">Reference proteome</keyword>